<organism evidence="1 2">
    <name type="scientific">Advenella incenata</name>
    <dbReference type="NCBI Taxonomy" id="267800"/>
    <lineage>
        <taxon>Bacteria</taxon>
        <taxon>Pseudomonadati</taxon>
        <taxon>Pseudomonadota</taxon>
        <taxon>Betaproteobacteria</taxon>
        <taxon>Burkholderiales</taxon>
        <taxon>Alcaligenaceae</taxon>
    </lineage>
</organism>
<evidence type="ECO:0008006" key="3">
    <source>
        <dbReference type="Google" id="ProtNLM"/>
    </source>
</evidence>
<proteinExistence type="predicted"/>
<protein>
    <recommendedName>
        <fullName evidence="3">AlpA family transcriptional regulator</fullName>
    </recommendedName>
</protein>
<dbReference type="EMBL" id="SHKO01000002">
    <property type="protein sequence ID" value="RZT93901.1"/>
    <property type="molecule type" value="Genomic_DNA"/>
</dbReference>
<reference evidence="1 2" key="1">
    <citation type="submission" date="2019-02" db="EMBL/GenBank/DDBJ databases">
        <title>Genomic Encyclopedia of Type Strains, Phase IV (KMG-IV): sequencing the most valuable type-strain genomes for metagenomic binning, comparative biology and taxonomic classification.</title>
        <authorList>
            <person name="Goeker M."/>
        </authorList>
    </citation>
    <scope>NUCLEOTIDE SEQUENCE [LARGE SCALE GENOMIC DNA]</scope>
    <source>
        <strain evidence="1 2">DSM 23814</strain>
    </source>
</reference>
<comment type="caution">
    <text evidence="1">The sequence shown here is derived from an EMBL/GenBank/DDBJ whole genome shotgun (WGS) entry which is preliminary data.</text>
</comment>
<dbReference type="AlphaFoldDB" id="A0A4Q7VAU1"/>
<evidence type="ECO:0000313" key="1">
    <source>
        <dbReference type="EMBL" id="RZT93901.1"/>
    </source>
</evidence>
<sequence>MQNAYRYNLSIYEQLTEKYGYFIPALQVWRLLGYTSTAAYRKARSKGTLPIQEFEVENRKGKFVSTEDVSNWIESQLLQEKSRQQERL</sequence>
<dbReference type="Proteomes" id="UP000293398">
    <property type="component" value="Unassembled WGS sequence"/>
</dbReference>
<keyword evidence="2" id="KW-1185">Reference proteome</keyword>
<gene>
    <name evidence="1" type="ORF">EV681_2313</name>
</gene>
<accession>A0A4Q7VAU1</accession>
<name>A0A4Q7VAU1_9BURK</name>
<evidence type="ECO:0000313" key="2">
    <source>
        <dbReference type="Proteomes" id="UP000293398"/>
    </source>
</evidence>